<dbReference type="InterPro" id="IPR038765">
    <property type="entry name" value="Papain-like_cys_pep_sf"/>
</dbReference>
<comment type="caution">
    <text evidence="2">The sequence shown here is derived from an EMBL/GenBank/DDBJ whole genome shotgun (WGS) entry which is preliminary data.</text>
</comment>
<evidence type="ECO:0000313" key="2">
    <source>
        <dbReference type="EMBL" id="KAH0863613.1"/>
    </source>
</evidence>
<feature type="region of interest" description="Disordered" evidence="1">
    <location>
        <begin position="212"/>
        <end position="263"/>
    </location>
</feature>
<name>A0ABQ7Y600_BRANA</name>
<proteinExistence type="predicted"/>
<organism evidence="2 3">
    <name type="scientific">Brassica napus</name>
    <name type="common">Rape</name>
    <dbReference type="NCBI Taxonomy" id="3708"/>
    <lineage>
        <taxon>Eukaryota</taxon>
        <taxon>Viridiplantae</taxon>
        <taxon>Streptophyta</taxon>
        <taxon>Embryophyta</taxon>
        <taxon>Tracheophyta</taxon>
        <taxon>Spermatophyta</taxon>
        <taxon>Magnoliopsida</taxon>
        <taxon>eudicotyledons</taxon>
        <taxon>Gunneridae</taxon>
        <taxon>Pentapetalae</taxon>
        <taxon>rosids</taxon>
        <taxon>malvids</taxon>
        <taxon>Brassicales</taxon>
        <taxon>Brassicaceae</taxon>
        <taxon>Brassiceae</taxon>
        <taxon>Brassica</taxon>
    </lineage>
</organism>
<gene>
    <name evidence="2" type="ORF">HID58_080824</name>
</gene>
<dbReference type="SUPFAM" id="SSF54001">
    <property type="entry name" value="Cysteine proteinases"/>
    <property type="match status" value="1"/>
</dbReference>
<feature type="compositionally biased region" description="Basic and acidic residues" evidence="1">
    <location>
        <begin position="221"/>
        <end position="230"/>
    </location>
</feature>
<dbReference type="EMBL" id="JAGKQM010000018">
    <property type="protein sequence ID" value="KAH0863613.1"/>
    <property type="molecule type" value="Genomic_DNA"/>
</dbReference>
<accession>A0ABQ7Y600</accession>
<sequence length="263" mass="30182">MGDSDDDDYVDIGRPDLVGLLPDEIDELFSTIQPEHLELIVKDSDFEKAVGTTREGSFKLSDLVELELWNELSGPIRNQKRHILCWAYSSTDLICVDKDPTALAGHSCYGTTTRKAFQFMLDNGGVPKERTLEFDCNQDPPADPEPHITINSFATFNTLEEALVQLRTQPIGAEFSQLWELGYDIYYGPTKANSYFQWGSYCYLQIEQRDCEGDDGEDEAESKSEAEPTRKRIRRTPPKRQNLRRRRRSPCHDHRDKKKQRSG</sequence>
<keyword evidence="3" id="KW-1185">Reference proteome</keyword>
<feature type="compositionally biased region" description="Basic residues" evidence="1">
    <location>
        <begin position="231"/>
        <end position="263"/>
    </location>
</feature>
<dbReference type="Proteomes" id="UP000824890">
    <property type="component" value="Unassembled WGS sequence"/>
</dbReference>
<reference evidence="2 3" key="1">
    <citation type="submission" date="2021-05" db="EMBL/GenBank/DDBJ databases">
        <title>Genome Assembly of Synthetic Allotetraploid Brassica napus Reveals Homoeologous Exchanges between Subgenomes.</title>
        <authorList>
            <person name="Davis J.T."/>
        </authorList>
    </citation>
    <scope>NUCLEOTIDE SEQUENCE [LARGE SCALE GENOMIC DNA]</scope>
    <source>
        <strain evidence="3">cv. Da-Ae</strain>
        <tissue evidence="2">Seedling</tissue>
    </source>
</reference>
<evidence type="ECO:0000313" key="3">
    <source>
        <dbReference type="Proteomes" id="UP000824890"/>
    </source>
</evidence>
<protein>
    <submittedName>
        <fullName evidence="2">Uncharacterized protein</fullName>
    </submittedName>
</protein>
<evidence type="ECO:0000256" key="1">
    <source>
        <dbReference type="SAM" id="MobiDB-lite"/>
    </source>
</evidence>